<dbReference type="Pfam" id="PF07332">
    <property type="entry name" value="Phage_holin_3_6"/>
    <property type="match status" value="1"/>
</dbReference>
<gene>
    <name evidence="2" type="ORF">JF922_02265</name>
</gene>
<name>A0A934N7F7_9BACT</name>
<keyword evidence="1" id="KW-0472">Membrane</keyword>
<protein>
    <submittedName>
        <fullName evidence="2">Phage holin family protein</fullName>
    </submittedName>
</protein>
<proteinExistence type="predicted"/>
<accession>A0A934N7F7</accession>
<dbReference type="EMBL" id="JAEKNR010000028">
    <property type="protein sequence ID" value="MBJ7596898.1"/>
    <property type="molecule type" value="Genomic_DNA"/>
</dbReference>
<comment type="caution">
    <text evidence="2">The sequence shown here is derived from an EMBL/GenBank/DDBJ whole genome shotgun (WGS) entry which is preliminary data.</text>
</comment>
<evidence type="ECO:0000313" key="3">
    <source>
        <dbReference type="Proteomes" id="UP000612893"/>
    </source>
</evidence>
<evidence type="ECO:0000256" key="1">
    <source>
        <dbReference type="SAM" id="Phobius"/>
    </source>
</evidence>
<reference evidence="2" key="1">
    <citation type="submission" date="2020-10" db="EMBL/GenBank/DDBJ databases">
        <title>Ca. Dormibacterota MAGs.</title>
        <authorList>
            <person name="Montgomery K."/>
        </authorList>
    </citation>
    <scope>NUCLEOTIDE SEQUENCE [LARGE SCALE GENOMIC DNA]</scope>
    <source>
        <strain evidence="2">SC8812_S17_10</strain>
    </source>
</reference>
<feature type="transmembrane region" description="Helical" evidence="1">
    <location>
        <begin position="55"/>
        <end position="77"/>
    </location>
</feature>
<dbReference type="Proteomes" id="UP000612893">
    <property type="component" value="Unassembled WGS sequence"/>
</dbReference>
<sequence length="136" mass="14628">MAYVPEEPDLRQQPMGELVKQLAEETSTLVRQELELAKAEMTQKGKKAGIGLGELGGAGIVALYALGALTACFIAALALAMPVWLAALIVAIVYGVIAGVLALIGRRQLQQSKPTSLERTEKTVKEDVEWAKNLKR</sequence>
<organism evidence="2 3">
    <name type="scientific">Candidatus Nephthysia bennettiae</name>
    <dbReference type="NCBI Taxonomy" id="3127016"/>
    <lineage>
        <taxon>Bacteria</taxon>
        <taxon>Bacillati</taxon>
        <taxon>Candidatus Dormiibacterota</taxon>
        <taxon>Candidatus Dormibacteria</taxon>
        <taxon>Candidatus Dormibacterales</taxon>
        <taxon>Candidatus Dormibacteraceae</taxon>
        <taxon>Candidatus Nephthysia</taxon>
    </lineage>
</organism>
<feature type="transmembrane region" description="Helical" evidence="1">
    <location>
        <begin position="83"/>
        <end position="104"/>
    </location>
</feature>
<keyword evidence="1" id="KW-0812">Transmembrane</keyword>
<keyword evidence="3" id="KW-1185">Reference proteome</keyword>
<dbReference type="InterPro" id="IPR009937">
    <property type="entry name" value="Phage_holin_3_6"/>
</dbReference>
<evidence type="ECO:0000313" key="2">
    <source>
        <dbReference type="EMBL" id="MBJ7596898.1"/>
    </source>
</evidence>
<dbReference type="AlphaFoldDB" id="A0A934N7F7"/>
<keyword evidence="1" id="KW-1133">Transmembrane helix</keyword>